<dbReference type="GO" id="GO:0022857">
    <property type="term" value="F:transmembrane transporter activity"/>
    <property type="evidence" value="ECO:0007669"/>
    <property type="project" value="InterPro"/>
</dbReference>
<comment type="subcellular location">
    <subcellularLocation>
        <location evidence="1">Cell membrane</location>
        <topology evidence="1">Multi-pass membrane protein</topology>
    </subcellularLocation>
</comment>
<feature type="transmembrane region" description="Helical" evidence="5">
    <location>
        <begin position="275"/>
        <end position="293"/>
    </location>
</feature>
<evidence type="ECO:0000256" key="4">
    <source>
        <dbReference type="ARBA" id="ARBA00023136"/>
    </source>
</evidence>
<dbReference type="AlphaFoldDB" id="A0A1J4N2K4"/>
<dbReference type="SUPFAM" id="SSF103473">
    <property type="entry name" value="MFS general substrate transporter"/>
    <property type="match status" value="1"/>
</dbReference>
<dbReference type="Pfam" id="PF07690">
    <property type="entry name" value="MFS_1"/>
    <property type="match status" value="1"/>
</dbReference>
<dbReference type="Gene3D" id="1.20.1250.20">
    <property type="entry name" value="MFS general substrate transporter like domains"/>
    <property type="match status" value="2"/>
</dbReference>
<evidence type="ECO:0000256" key="5">
    <source>
        <dbReference type="SAM" id="Phobius"/>
    </source>
</evidence>
<evidence type="ECO:0000313" key="8">
    <source>
        <dbReference type="Proteomes" id="UP000033772"/>
    </source>
</evidence>
<gene>
    <name evidence="7" type="ORF">UG56_019145</name>
</gene>
<dbReference type="InterPro" id="IPR036259">
    <property type="entry name" value="MFS_trans_sf"/>
</dbReference>
<keyword evidence="8" id="KW-1185">Reference proteome</keyword>
<accession>A0A1J4N2K4</accession>
<feature type="transmembrane region" description="Helical" evidence="5">
    <location>
        <begin position="43"/>
        <end position="64"/>
    </location>
</feature>
<dbReference type="InterPro" id="IPR011701">
    <property type="entry name" value="MFS"/>
</dbReference>
<feature type="domain" description="Major facilitator superfamily (MFS) profile" evidence="6">
    <location>
        <begin position="7"/>
        <end position="386"/>
    </location>
</feature>
<feature type="transmembrane region" description="Helical" evidence="5">
    <location>
        <begin position="336"/>
        <end position="358"/>
    </location>
</feature>
<feature type="transmembrane region" description="Helical" evidence="5">
    <location>
        <begin position="97"/>
        <end position="115"/>
    </location>
</feature>
<protein>
    <recommendedName>
        <fullName evidence="6">Major facilitator superfamily (MFS) profile domain-containing protein</fullName>
    </recommendedName>
</protein>
<evidence type="ECO:0000256" key="3">
    <source>
        <dbReference type="ARBA" id="ARBA00022989"/>
    </source>
</evidence>
<comment type="caution">
    <text evidence="7">The sequence shown here is derived from an EMBL/GenBank/DDBJ whole genome shotgun (WGS) entry which is preliminary data.</text>
</comment>
<dbReference type="CDD" id="cd17393">
    <property type="entry name" value="MFS_MosC_like"/>
    <property type="match status" value="1"/>
</dbReference>
<dbReference type="RefSeq" id="WP_045550089.1">
    <property type="nucleotide sequence ID" value="NZ_JZDQ02000028.1"/>
</dbReference>
<dbReference type="PROSITE" id="PS50850">
    <property type="entry name" value="MFS"/>
    <property type="match status" value="1"/>
</dbReference>
<dbReference type="EMBL" id="JZDQ02000028">
    <property type="protein sequence ID" value="OIJ25183.1"/>
    <property type="molecule type" value="Genomic_DNA"/>
</dbReference>
<evidence type="ECO:0000256" key="2">
    <source>
        <dbReference type="ARBA" id="ARBA00022692"/>
    </source>
</evidence>
<reference evidence="7" key="1">
    <citation type="submission" date="2016-10" db="EMBL/GenBank/DDBJ databases">
        <title>Draft Genome Sequence of Nocardioides luteus Strain BAFB, an Alkane-Degrading Bacterium Isolated from JP-7 Polluted Soil.</title>
        <authorList>
            <person name="Brown L."/>
            <person name="Ruiz O.N."/>
            <person name="Gunasekera T."/>
        </authorList>
    </citation>
    <scope>NUCLEOTIDE SEQUENCE [LARGE SCALE GENOMIC DNA]</scope>
    <source>
        <strain evidence="7">BAFB</strain>
    </source>
</reference>
<organism evidence="7 8">
    <name type="scientific">Nocardioides luteus</name>
    <dbReference type="NCBI Taxonomy" id="1844"/>
    <lineage>
        <taxon>Bacteria</taxon>
        <taxon>Bacillati</taxon>
        <taxon>Actinomycetota</taxon>
        <taxon>Actinomycetes</taxon>
        <taxon>Propionibacteriales</taxon>
        <taxon>Nocardioidaceae</taxon>
        <taxon>Nocardioides</taxon>
    </lineage>
</organism>
<sequence length="398" mass="40740">MTRLQLARTAVFVAFAIQGLTFASLITRLESIATKIDLSAGDVFVVLGITTAVGAVGSVVAGHLATRIGSAATLSLMLGGASLTAVAPAFAPTMATLLVLNGAYGFFLGGVDASMNMQGTATQDAYARPLMNGFHAMWSAAAVLGAVYATVTIALGVPLGLDMIPIALIGLAANAATFRLLLPPEAVDAAEHRASSTQRPKVQLPWLPLLLVAVPTFAMWFIDSAASAWGGIYVVDGLGAAAAVGPAIYAGYQLVLLVVRLPGDRLVARFGPERVIRTGGIVGVGALVLIVAAPHWSVAAVGFAILGGSLAMVPPQSFVAAAHISPDNAEDAIARVNLANYAGYLAAASLIAGVAELFGERSMFVIPLAISVLIPLMARRFATRPAATKETKESPSVS</sequence>
<keyword evidence="2 5" id="KW-0812">Transmembrane</keyword>
<evidence type="ECO:0000259" key="6">
    <source>
        <dbReference type="PROSITE" id="PS50850"/>
    </source>
</evidence>
<keyword evidence="3 5" id="KW-1133">Transmembrane helix</keyword>
<feature type="transmembrane region" description="Helical" evidence="5">
    <location>
        <begin position="299"/>
        <end position="324"/>
    </location>
</feature>
<dbReference type="OrthoDB" id="151222at2"/>
<feature type="transmembrane region" description="Helical" evidence="5">
    <location>
        <begin position="242"/>
        <end position="263"/>
    </location>
</feature>
<feature type="transmembrane region" description="Helical" evidence="5">
    <location>
        <begin position="203"/>
        <end position="222"/>
    </location>
</feature>
<dbReference type="InterPro" id="IPR020846">
    <property type="entry name" value="MFS_dom"/>
</dbReference>
<keyword evidence="4 5" id="KW-0472">Membrane</keyword>
<feature type="transmembrane region" description="Helical" evidence="5">
    <location>
        <begin position="163"/>
        <end position="182"/>
    </location>
</feature>
<proteinExistence type="predicted"/>
<dbReference type="STRING" id="1844.UG56_019145"/>
<dbReference type="InterPro" id="IPR051788">
    <property type="entry name" value="MFS_Transporter"/>
</dbReference>
<dbReference type="GO" id="GO:0005886">
    <property type="term" value="C:plasma membrane"/>
    <property type="evidence" value="ECO:0007669"/>
    <property type="project" value="UniProtKB-SubCell"/>
</dbReference>
<evidence type="ECO:0000256" key="1">
    <source>
        <dbReference type="ARBA" id="ARBA00004651"/>
    </source>
</evidence>
<feature type="transmembrane region" description="Helical" evidence="5">
    <location>
        <begin position="364"/>
        <end position="382"/>
    </location>
</feature>
<dbReference type="PANTHER" id="PTHR23514">
    <property type="entry name" value="BYPASS OF STOP CODON PROTEIN 6"/>
    <property type="match status" value="1"/>
</dbReference>
<dbReference type="Proteomes" id="UP000033772">
    <property type="component" value="Unassembled WGS sequence"/>
</dbReference>
<evidence type="ECO:0000313" key="7">
    <source>
        <dbReference type="EMBL" id="OIJ25183.1"/>
    </source>
</evidence>
<feature type="transmembrane region" description="Helical" evidence="5">
    <location>
        <begin position="136"/>
        <end position="157"/>
    </location>
</feature>
<name>A0A1J4N2K4_9ACTN</name>
<dbReference type="PANTHER" id="PTHR23514:SF13">
    <property type="entry name" value="INNER MEMBRANE PROTEIN YBJJ"/>
    <property type="match status" value="1"/>
</dbReference>